<gene>
    <name evidence="1" type="ORF">EPA93_07495</name>
</gene>
<dbReference type="EMBL" id="CP035758">
    <property type="protein sequence ID" value="QBD75859.1"/>
    <property type="molecule type" value="Genomic_DNA"/>
</dbReference>
<dbReference type="OrthoDB" id="9800258at2"/>
<dbReference type="InterPro" id="IPR014056">
    <property type="entry name" value="TypeIITA-like_toxin_pred"/>
</dbReference>
<proteinExistence type="predicted"/>
<dbReference type="Proteomes" id="UP000290365">
    <property type="component" value="Chromosome"/>
</dbReference>
<evidence type="ECO:0000313" key="1">
    <source>
        <dbReference type="EMBL" id="QBD75859.1"/>
    </source>
</evidence>
<keyword evidence="2" id="KW-1185">Reference proteome</keyword>
<sequence length="111" mass="13014">MTNIIGPRKVIIYRDRCGREPFTIWLKSIKNPKSSKRIWMRLHKLEKGIYGDCKQVGEGVIEQRIFYGPGYRVYFAEDGNNIVVLLGGNKNSQQNDIERARDYWKAYKGCR</sequence>
<dbReference type="KEGG" id="kbs:EPA93_07495"/>
<dbReference type="AlphaFoldDB" id="A0A4P6JL01"/>
<name>A0A4P6JL01_KTERU</name>
<dbReference type="RefSeq" id="WP_129886456.1">
    <property type="nucleotide sequence ID" value="NZ_CP035758.1"/>
</dbReference>
<reference evidence="1 2" key="1">
    <citation type="submission" date="2019-01" db="EMBL/GenBank/DDBJ databases">
        <title>Ktedonosporobacter rubrisoli SCAWS-G2.</title>
        <authorList>
            <person name="Huang Y."/>
            <person name="Yan B."/>
        </authorList>
    </citation>
    <scope>NUCLEOTIDE SEQUENCE [LARGE SCALE GENOMIC DNA]</scope>
    <source>
        <strain evidence="1 2">SCAWS-G2</strain>
    </source>
</reference>
<protein>
    <submittedName>
        <fullName evidence="1">Type II toxin-antitoxin system RelE/ParE family toxin</fullName>
    </submittedName>
</protein>
<organism evidence="1 2">
    <name type="scientific">Ktedonosporobacter rubrisoli</name>
    <dbReference type="NCBI Taxonomy" id="2509675"/>
    <lineage>
        <taxon>Bacteria</taxon>
        <taxon>Bacillati</taxon>
        <taxon>Chloroflexota</taxon>
        <taxon>Ktedonobacteria</taxon>
        <taxon>Ktedonobacterales</taxon>
        <taxon>Ktedonosporobacteraceae</taxon>
        <taxon>Ktedonosporobacter</taxon>
    </lineage>
</organism>
<dbReference type="PANTHER" id="PTHR41791">
    <property type="entry name" value="SSL7039 PROTEIN"/>
    <property type="match status" value="1"/>
</dbReference>
<evidence type="ECO:0000313" key="2">
    <source>
        <dbReference type="Proteomes" id="UP000290365"/>
    </source>
</evidence>
<accession>A0A4P6JL01</accession>
<dbReference type="PANTHER" id="PTHR41791:SF1">
    <property type="entry name" value="SSL7039 PROTEIN"/>
    <property type="match status" value="1"/>
</dbReference>
<dbReference type="PIRSF" id="PIRSF028744">
    <property type="entry name" value="Addict_mod_HI1419"/>
    <property type="match status" value="1"/>
</dbReference>
<dbReference type="NCBIfam" id="TIGR02683">
    <property type="entry name" value="upstrm_HI1419"/>
    <property type="match status" value="1"/>
</dbReference>